<dbReference type="Proteomes" id="UP000253507">
    <property type="component" value="Unassembled WGS sequence"/>
</dbReference>
<dbReference type="GO" id="GO:0016705">
    <property type="term" value="F:oxidoreductase activity, acting on paired donors, with incorporation or reduction of molecular oxygen"/>
    <property type="evidence" value="ECO:0007669"/>
    <property type="project" value="InterPro"/>
</dbReference>
<keyword evidence="6 7" id="KW-0503">Monooxygenase</keyword>
<evidence type="ECO:0000256" key="1">
    <source>
        <dbReference type="ARBA" id="ARBA00010617"/>
    </source>
</evidence>
<evidence type="ECO:0000256" key="6">
    <source>
        <dbReference type="ARBA" id="ARBA00023033"/>
    </source>
</evidence>
<dbReference type="GO" id="GO:0020037">
    <property type="term" value="F:heme binding"/>
    <property type="evidence" value="ECO:0007669"/>
    <property type="project" value="InterPro"/>
</dbReference>
<evidence type="ECO:0000256" key="7">
    <source>
        <dbReference type="RuleBase" id="RU000461"/>
    </source>
</evidence>
<organism evidence="9 10">
    <name type="scientific">Streptomyces reniochalinae</name>
    <dbReference type="NCBI Taxonomy" id="2250578"/>
    <lineage>
        <taxon>Bacteria</taxon>
        <taxon>Bacillati</taxon>
        <taxon>Actinomycetota</taxon>
        <taxon>Actinomycetes</taxon>
        <taxon>Kitasatosporales</taxon>
        <taxon>Streptomycetaceae</taxon>
        <taxon>Streptomyces</taxon>
    </lineage>
</organism>
<gene>
    <name evidence="9" type="ORF">DQ392_21860</name>
</gene>
<name>A0A367EEL6_9ACTN</name>
<evidence type="ECO:0000313" key="9">
    <source>
        <dbReference type="EMBL" id="RCG16182.1"/>
    </source>
</evidence>
<keyword evidence="5 7" id="KW-0408">Iron</keyword>
<keyword evidence="3 7" id="KW-0479">Metal-binding</keyword>
<dbReference type="Gene3D" id="1.10.630.10">
    <property type="entry name" value="Cytochrome P450"/>
    <property type="match status" value="1"/>
</dbReference>
<dbReference type="PROSITE" id="PS00086">
    <property type="entry name" value="CYTOCHROME_P450"/>
    <property type="match status" value="1"/>
</dbReference>
<dbReference type="InterPro" id="IPR017972">
    <property type="entry name" value="Cyt_P450_CS"/>
</dbReference>
<accession>A0A367EEL6</accession>
<dbReference type="AlphaFoldDB" id="A0A367EEL6"/>
<dbReference type="PRINTS" id="PR00359">
    <property type="entry name" value="BP450"/>
</dbReference>
<dbReference type="InterPro" id="IPR002397">
    <property type="entry name" value="Cyt_P450_B"/>
</dbReference>
<evidence type="ECO:0000256" key="4">
    <source>
        <dbReference type="ARBA" id="ARBA00023002"/>
    </source>
</evidence>
<evidence type="ECO:0000313" key="10">
    <source>
        <dbReference type="Proteomes" id="UP000253507"/>
    </source>
</evidence>
<reference evidence="9 10" key="1">
    <citation type="submission" date="2018-06" db="EMBL/GenBank/DDBJ databases">
        <title>Streptomyces reniochalinae sp. nov. and Streptomyces diacarnus sp. nov. from marine sponges.</title>
        <authorList>
            <person name="Li L."/>
        </authorList>
    </citation>
    <scope>NUCLEOTIDE SEQUENCE [LARGE SCALE GENOMIC DNA]</scope>
    <source>
        <strain evidence="9 10">LHW50302</strain>
    </source>
</reference>
<sequence>MERDDKCPFDPPPGLREGRPLRRMVYPDGHVGWLATGHAVVRAVLSDSRFSSRHELIHEPIAGMEGPGGERDAAPIGDMTGIDPPEHTRFRQLLVGKFTVRRMRLLTQRMEEIARDQLDVMAEHGAPADLWTLFAQPVPALMLCELLGVPLDDLDTFQRHTQTALTQDGRPEEVGMAFRSLYGYMRKLVAAKRAEPTDDLLSDLTETDLTDAELAGISVLLLVAGLDTTASVIGLGTFALLRNPDQLAAVRDDPSRIDDVVEELLRYTSVAPRAVRAALEDVELDGQVIKAGESVTVSIEAADRDPERFPDPNKIDVFRQASGHLAFGHGIHQCLGSQLARMELRAAFPALLERFPSLRLAVPAEEVPLRANMSVFGVRELPVVW</sequence>
<dbReference type="PANTHER" id="PTHR46696:SF1">
    <property type="entry name" value="CYTOCHROME P450 YJIB-RELATED"/>
    <property type="match status" value="1"/>
</dbReference>
<dbReference type="PRINTS" id="PR00385">
    <property type="entry name" value="P450"/>
</dbReference>
<dbReference type="SUPFAM" id="SSF48264">
    <property type="entry name" value="Cytochrome P450"/>
    <property type="match status" value="1"/>
</dbReference>
<keyword evidence="2 7" id="KW-0349">Heme</keyword>
<dbReference type="GO" id="GO:0005506">
    <property type="term" value="F:iron ion binding"/>
    <property type="evidence" value="ECO:0007669"/>
    <property type="project" value="InterPro"/>
</dbReference>
<dbReference type="Pfam" id="PF00067">
    <property type="entry name" value="p450"/>
    <property type="match status" value="1"/>
</dbReference>
<dbReference type="GO" id="GO:0004497">
    <property type="term" value="F:monooxygenase activity"/>
    <property type="evidence" value="ECO:0007669"/>
    <property type="project" value="UniProtKB-KW"/>
</dbReference>
<protein>
    <submittedName>
        <fullName evidence="9">Cytochrome P450</fullName>
    </submittedName>
</protein>
<evidence type="ECO:0000256" key="2">
    <source>
        <dbReference type="ARBA" id="ARBA00022617"/>
    </source>
</evidence>
<evidence type="ECO:0000256" key="5">
    <source>
        <dbReference type="ARBA" id="ARBA00023004"/>
    </source>
</evidence>
<dbReference type="PANTHER" id="PTHR46696">
    <property type="entry name" value="P450, PUTATIVE (EUROFUNG)-RELATED"/>
    <property type="match status" value="1"/>
</dbReference>
<evidence type="ECO:0000256" key="3">
    <source>
        <dbReference type="ARBA" id="ARBA00022723"/>
    </source>
</evidence>
<proteinExistence type="inferred from homology"/>
<dbReference type="CDD" id="cd11030">
    <property type="entry name" value="CYP105-like"/>
    <property type="match status" value="1"/>
</dbReference>
<keyword evidence="10" id="KW-1185">Reference proteome</keyword>
<dbReference type="EMBL" id="QOIM01000039">
    <property type="protein sequence ID" value="RCG16182.1"/>
    <property type="molecule type" value="Genomic_DNA"/>
</dbReference>
<dbReference type="FunFam" id="1.10.630.10:FF:000018">
    <property type="entry name" value="Cytochrome P450 monooxygenase"/>
    <property type="match status" value="1"/>
</dbReference>
<feature type="region of interest" description="Disordered" evidence="8">
    <location>
        <begin position="1"/>
        <end position="20"/>
    </location>
</feature>
<comment type="similarity">
    <text evidence="1 7">Belongs to the cytochrome P450 family.</text>
</comment>
<keyword evidence="4 7" id="KW-0560">Oxidoreductase</keyword>
<dbReference type="InterPro" id="IPR036396">
    <property type="entry name" value="Cyt_P450_sf"/>
</dbReference>
<comment type="caution">
    <text evidence="9">The sequence shown here is derived from an EMBL/GenBank/DDBJ whole genome shotgun (WGS) entry which is preliminary data.</text>
</comment>
<dbReference type="InterPro" id="IPR001128">
    <property type="entry name" value="Cyt_P450"/>
</dbReference>
<evidence type="ECO:0000256" key="8">
    <source>
        <dbReference type="SAM" id="MobiDB-lite"/>
    </source>
</evidence>
<dbReference type="OrthoDB" id="3664945at2"/>